<dbReference type="GO" id="GO:0016579">
    <property type="term" value="P:protein deubiquitination"/>
    <property type="evidence" value="ECO:0007669"/>
    <property type="project" value="InterPro"/>
</dbReference>
<evidence type="ECO:0000259" key="7">
    <source>
        <dbReference type="PROSITE" id="PS50235"/>
    </source>
</evidence>
<protein>
    <recommendedName>
        <fullName evidence="2">ubiquitinyl hydrolase 1</fullName>
        <ecNumber evidence="2">3.4.19.12</ecNumber>
    </recommendedName>
</protein>
<dbReference type="SUPFAM" id="SSF54001">
    <property type="entry name" value="Cysteine proteinases"/>
    <property type="match status" value="1"/>
</dbReference>
<evidence type="ECO:0000256" key="6">
    <source>
        <dbReference type="ARBA" id="ARBA00022807"/>
    </source>
</evidence>
<comment type="caution">
    <text evidence="8">The sequence shown here is derived from an EMBL/GenBank/DDBJ whole genome shotgun (WGS) entry which is preliminary data.</text>
</comment>
<evidence type="ECO:0000256" key="5">
    <source>
        <dbReference type="ARBA" id="ARBA00022801"/>
    </source>
</evidence>
<dbReference type="EC" id="3.4.19.12" evidence="2"/>
<gene>
    <name evidence="8" type="ORF">NDU88_006631</name>
</gene>
<dbReference type="Gene3D" id="3.90.70.10">
    <property type="entry name" value="Cysteine proteinases"/>
    <property type="match status" value="1"/>
</dbReference>
<dbReference type="EMBL" id="JANPWB010000009">
    <property type="protein sequence ID" value="KAJ1153873.1"/>
    <property type="molecule type" value="Genomic_DNA"/>
</dbReference>
<dbReference type="Pfam" id="PF00443">
    <property type="entry name" value="UCH"/>
    <property type="match status" value="1"/>
</dbReference>
<dbReference type="PANTHER" id="PTHR43982">
    <property type="entry name" value="UBIQUITIN CARBOXYL-TERMINAL HYDROLASE"/>
    <property type="match status" value="1"/>
</dbReference>
<dbReference type="Gene3D" id="3.10.20.90">
    <property type="entry name" value="Phosphatidylinositol 3-kinase Catalytic Subunit, Chain A, domain 1"/>
    <property type="match status" value="1"/>
</dbReference>
<feature type="domain" description="USP" evidence="7">
    <location>
        <begin position="102"/>
        <end position="241"/>
    </location>
</feature>
<dbReference type="SUPFAM" id="SSF54236">
    <property type="entry name" value="Ubiquitin-like"/>
    <property type="match status" value="1"/>
</dbReference>
<accession>A0AAV7RSJ7</accession>
<evidence type="ECO:0000256" key="2">
    <source>
        <dbReference type="ARBA" id="ARBA00012759"/>
    </source>
</evidence>
<dbReference type="InterPro" id="IPR029071">
    <property type="entry name" value="Ubiquitin-like_domsf"/>
</dbReference>
<dbReference type="GO" id="GO:0061136">
    <property type="term" value="P:regulation of proteasomal protein catabolic process"/>
    <property type="evidence" value="ECO:0007669"/>
    <property type="project" value="TreeGrafter"/>
</dbReference>
<dbReference type="AlphaFoldDB" id="A0AAV7RSJ7"/>
<dbReference type="Proteomes" id="UP001066276">
    <property type="component" value="Chromosome 5"/>
</dbReference>
<keyword evidence="9" id="KW-1185">Reference proteome</keyword>
<keyword evidence="4" id="KW-0833">Ubl conjugation pathway</keyword>
<reference evidence="8" key="1">
    <citation type="journal article" date="2022" name="bioRxiv">
        <title>Sequencing and chromosome-scale assembly of the giantPleurodeles waltlgenome.</title>
        <authorList>
            <person name="Brown T."/>
            <person name="Elewa A."/>
            <person name="Iarovenko S."/>
            <person name="Subramanian E."/>
            <person name="Araus A.J."/>
            <person name="Petzold A."/>
            <person name="Susuki M."/>
            <person name="Suzuki K.-i.T."/>
            <person name="Hayashi T."/>
            <person name="Toyoda A."/>
            <person name="Oliveira C."/>
            <person name="Osipova E."/>
            <person name="Leigh N.D."/>
            <person name="Simon A."/>
            <person name="Yun M.H."/>
        </authorList>
    </citation>
    <scope>NUCLEOTIDE SEQUENCE</scope>
    <source>
        <strain evidence="8">20211129_DDA</strain>
        <tissue evidence="8">Liver</tissue>
    </source>
</reference>
<evidence type="ECO:0000256" key="3">
    <source>
        <dbReference type="ARBA" id="ARBA00022670"/>
    </source>
</evidence>
<evidence type="ECO:0000313" key="9">
    <source>
        <dbReference type="Proteomes" id="UP001066276"/>
    </source>
</evidence>
<dbReference type="InterPro" id="IPR028889">
    <property type="entry name" value="USP"/>
</dbReference>
<evidence type="ECO:0000256" key="1">
    <source>
        <dbReference type="ARBA" id="ARBA00000707"/>
    </source>
</evidence>
<name>A0AAV7RSJ7_PLEWA</name>
<dbReference type="InterPro" id="IPR044635">
    <property type="entry name" value="UBP14-like"/>
</dbReference>
<proteinExistence type="predicted"/>
<keyword evidence="3" id="KW-0645">Protease</keyword>
<dbReference type="CDD" id="cd16104">
    <property type="entry name" value="Ubl_USP14_like"/>
    <property type="match status" value="1"/>
</dbReference>
<organism evidence="8 9">
    <name type="scientific">Pleurodeles waltl</name>
    <name type="common">Iberian ribbed newt</name>
    <dbReference type="NCBI Taxonomy" id="8319"/>
    <lineage>
        <taxon>Eukaryota</taxon>
        <taxon>Metazoa</taxon>
        <taxon>Chordata</taxon>
        <taxon>Craniata</taxon>
        <taxon>Vertebrata</taxon>
        <taxon>Euteleostomi</taxon>
        <taxon>Amphibia</taxon>
        <taxon>Batrachia</taxon>
        <taxon>Caudata</taxon>
        <taxon>Salamandroidea</taxon>
        <taxon>Salamandridae</taxon>
        <taxon>Pleurodelinae</taxon>
        <taxon>Pleurodeles</taxon>
    </lineage>
</organism>
<keyword evidence="5" id="KW-0378">Hydrolase</keyword>
<evidence type="ECO:0000313" key="8">
    <source>
        <dbReference type="EMBL" id="KAJ1153873.1"/>
    </source>
</evidence>
<dbReference type="GO" id="GO:0070628">
    <property type="term" value="F:proteasome binding"/>
    <property type="evidence" value="ECO:0007669"/>
    <property type="project" value="TreeGrafter"/>
</dbReference>
<keyword evidence="6" id="KW-0788">Thiol protease</keyword>
<dbReference type="PANTHER" id="PTHR43982:SF1">
    <property type="entry name" value="UBIQUITIN CARBOXYL-TERMINAL HYDROLASE 14"/>
    <property type="match status" value="1"/>
</dbReference>
<comment type="catalytic activity">
    <reaction evidence="1">
        <text>Thiol-dependent hydrolysis of ester, thioester, amide, peptide and isopeptide bonds formed by the C-terminal Gly of ubiquitin (a 76-residue protein attached to proteins as an intracellular targeting signal).</text>
        <dbReference type="EC" id="3.4.19.12"/>
    </reaction>
</comment>
<dbReference type="GO" id="GO:0004843">
    <property type="term" value="F:cysteine-type deubiquitinase activity"/>
    <property type="evidence" value="ECO:0007669"/>
    <property type="project" value="UniProtKB-EC"/>
</dbReference>
<dbReference type="InterPro" id="IPR038765">
    <property type="entry name" value="Papain-like_cys_pep_sf"/>
</dbReference>
<dbReference type="InterPro" id="IPR001394">
    <property type="entry name" value="Peptidase_C19_UCH"/>
</dbReference>
<dbReference type="GO" id="GO:0043161">
    <property type="term" value="P:proteasome-mediated ubiquitin-dependent protein catabolic process"/>
    <property type="evidence" value="ECO:0007669"/>
    <property type="project" value="InterPro"/>
</dbReference>
<evidence type="ECO:0000256" key="4">
    <source>
        <dbReference type="ARBA" id="ARBA00022786"/>
    </source>
</evidence>
<dbReference type="PROSITE" id="PS50235">
    <property type="entry name" value="USP_3"/>
    <property type="match status" value="1"/>
</dbReference>
<sequence>MPQYTVNVKWRKGNVELNTEETPMVFKSQRFALTGVQLARQKGMVKRGTLKDDEWGNIKLKHGMTLLMMGSADVLPEEPVVRPVFVENMTEEQLASAMELPRGLTRLGHTCYMNATVQCIRSVPELNEAFKRYSGALRALGELASAQCITTALRDLSASKDKTSTSIPPIVLLQFLHVAFPQFAERGEQGHYLQQDANECWVRVMRVLQQKLEAKKVTLKWRLTRTLQGHLLRQEQLPSKR</sequence>